<feature type="compositionally biased region" description="Basic and acidic residues" evidence="1">
    <location>
        <begin position="585"/>
        <end position="616"/>
    </location>
</feature>
<feature type="compositionally biased region" description="Basic and acidic residues" evidence="1">
    <location>
        <begin position="316"/>
        <end position="344"/>
    </location>
</feature>
<accession>A0A2P1JXA5</accession>
<feature type="region of interest" description="Disordered" evidence="1">
    <location>
        <begin position="760"/>
        <end position="881"/>
    </location>
</feature>
<dbReference type="EMBL" id="MG962366">
    <property type="protein sequence ID" value="AVO24965.1"/>
    <property type="molecule type" value="Genomic_DNA"/>
</dbReference>
<evidence type="ECO:0000256" key="1">
    <source>
        <dbReference type="SAM" id="MobiDB-lite"/>
    </source>
</evidence>
<dbReference type="KEGG" id="vg:64766270"/>
<feature type="compositionally biased region" description="Basic and acidic residues" evidence="1">
    <location>
        <begin position="782"/>
        <end position="800"/>
    </location>
</feature>
<gene>
    <name evidence="2" type="primary">17</name>
    <name evidence="2" type="ORF">SEA_FINCH_17</name>
</gene>
<feature type="compositionally biased region" description="Low complexity" evidence="1">
    <location>
        <begin position="571"/>
        <end position="582"/>
    </location>
</feature>
<feature type="compositionally biased region" description="Acidic residues" evidence="1">
    <location>
        <begin position="402"/>
        <end position="416"/>
    </location>
</feature>
<dbReference type="GeneID" id="64766270"/>
<reference evidence="3" key="1">
    <citation type="submission" date="2018-02" db="EMBL/GenBank/DDBJ databases">
        <authorList>
            <person name="Cohen D.B."/>
            <person name="Kent A.D."/>
        </authorList>
    </citation>
    <scope>NUCLEOTIDE SEQUENCE [LARGE SCALE GENOMIC DNA]</scope>
</reference>
<organism evidence="2 3">
    <name type="scientific">Rhodococcus phage Finch</name>
    <dbReference type="NCBI Taxonomy" id="2094144"/>
    <lineage>
        <taxon>Viruses</taxon>
        <taxon>Duplodnaviria</taxon>
        <taxon>Heunggongvirae</taxon>
        <taxon>Uroviricota</taxon>
        <taxon>Caudoviricetes</taxon>
        <taxon>Finchvirus</taxon>
        <taxon>Finchvirus finch</taxon>
    </lineage>
</organism>
<protein>
    <recommendedName>
        <fullName evidence="4">Capsid maturation protease</fullName>
    </recommendedName>
</protein>
<feature type="compositionally biased region" description="Acidic residues" evidence="1">
    <location>
        <begin position="509"/>
        <end position="536"/>
    </location>
</feature>
<name>A0A2P1JXA5_9CAUD</name>
<evidence type="ECO:0000313" key="3">
    <source>
        <dbReference type="Proteomes" id="UP000241290"/>
    </source>
</evidence>
<feature type="compositionally biased region" description="Basic and acidic residues" evidence="1">
    <location>
        <begin position="814"/>
        <end position="831"/>
    </location>
</feature>
<dbReference type="Proteomes" id="UP000241290">
    <property type="component" value="Genome"/>
</dbReference>
<evidence type="ECO:0008006" key="4">
    <source>
        <dbReference type="Google" id="ProtNLM"/>
    </source>
</evidence>
<feature type="compositionally biased region" description="Basic residues" evidence="1">
    <location>
        <begin position="801"/>
        <end position="812"/>
    </location>
</feature>
<feature type="compositionally biased region" description="Acidic residues" evidence="1">
    <location>
        <begin position="667"/>
        <end position="682"/>
    </location>
</feature>
<feature type="compositionally biased region" description="Basic and acidic residues" evidence="1">
    <location>
        <begin position="839"/>
        <end position="854"/>
    </location>
</feature>
<sequence length="989" mass="107402">MSLNRSSNTKTASKAVVASQNVMALIESKGYETVSGFEPKKGFIYTETRAISARINQNYDGFTSPELKKSYKTFLGKPIYVNHANEDPDRTRGRVVAVRYAEDGDDKYIAVIQEVDATKYPKLAQELIDGGLDSVSMGCSAERTVCSYCGNEARGMFDMCAHVLNSKGQVLRRMGAGGMEDVLVYENCLDLGFFELSYVFDPADETAVVGNVVHARKASVQDGKRIYCDLPGCRRWTVPHGDNDEWVNGAGEFRSYDYCCSGHKSQFESDHPDWAFTAHLFNPIKAEAVRVEAFGEIEAPAPVDTLRDEGEEETEDFHRYVESPKELSDPDLSKAQELDRRDEGLGEEEPGLDSLDMGLDPDNSPDFNLDQLDGEPDELNPEGPDGLPGEGSPLDPSGVAEQEFDGLDPELTDPDEGAAGIMETTNPNGLPTEDDAEVDNTPDAPGFGNEIAPGPEVEQNPELDEALRPGPEEELVDQNGDPAVEDQANPEQVEQDPLQVLRDVLAPGPEEDVVPAADSEADLDEALAPGPEEDEPPFPTTEQETAPRDEDREGDDVDDKTKTKTKRPNVARLANASNRASAQGKKQEHLAGKGTDMSRTRQADQSRNDQGEKEETFITQTPPAEPVETGEGEKITNTEENLVANILRDRKALLELRASKQKKAEAQGEDLSGEDTDREDLFEGFGETQPKDASKKKSSAAQRRAAHFAAWVKAAKKKTFRQASSAGELRSWAREYSKTAGVPVADVYPLVAREIAAFRKKAEDEGESGSAKAEGNPFADGGKFDTDDDTSKDASKEARRAAFKAARRRAATKKTADEKLDVAAPDGRVDVEAPTSDTTDDKAQETQFDKHDFGDNAGDDIADPDLSTDQNWLPGEGKKSSRKADGIAAVRLAEAYVSAGLNEEGKSKWTLASEFQQMTASVVADRTALCERFVEILSARDHKTAGTRGSAPKNPIPQNLMGGGSPAARTAASRREAAIGNPDSDVFMS</sequence>
<dbReference type="RefSeq" id="YP_010059039.1">
    <property type="nucleotide sequence ID" value="NC_054724.1"/>
</dbReference>
<keyword evidence="3" id="KW-1185">Reference proteome</keyword>
<feature type="region of interest" description="Disordered" evidence="1">
    <location>
        <begin position="659"/>
        <end position="701"/>
    </location>
</feature>
<evidence type="ECO:0000313" key="2">
    <source>
        <dbReference type="EMBL" id="AVO24965.1"/>
    </source>
</evidence>
<feature type="region of interest" description="Disordered" evidence="1">
    <location>
        <begin position="301"/>
        <end position="638"/>
    </location>
</feature>
<feature type="region of interest" description="Disordered" evidence="1">
    <location>
        <begin position="941"/>
        <end position="989"/>
    </location>
</feature>
<proteinExistence type="predicted"/>